<comment type="caution">
    <text evidence="7">The sequence shown here is derived from an EMBL/GenBank/DDBJ whole genome shotgun (WGS) entry which is preliminary data.</text>
</comment>
<dbReference type="Proteomes" id="UP001420932">
    <property type="component" value="Unassembled WGS sequence"/>
</dbReference>
<dbReference type="PROSITE" id="PS51005">
    <property type="entry name" value="NAC"/>
    <property type="match status" value="1"/>
</dbReference>
<dbReference type="EMBL" id="JBBNAF010000001">
    <property type="protein sequence ID" value="KAK9170630.1"/>
    <property type="molecule type" value="Genomic_DNA"/>
</dbReference>
<evidence type="ECO:0000256" key="1">
    <source>
        <dbReference type="ARBA" id="ARBA00004123"/>
    </source>
</evidence>
<evidence type="ECO:0000256" key="5">
    <source>
        <dbReference type="ARBA" id="ARBA00023242"/>
    </source>
</evidence>
<dbReference type="PANTHER" id="PTHR31744:SF233">
    <property type="entry name" value="NAC DOMAIN-CONTAINING PROTEIN 72-LIKE"/>
    <property type="match status" value="1"/>
</dbReference>
<dbReference type="Pfam" id="PF02365">
    <property type="entry name" value="NAM"/>
    <property type="match status" value="1"/>
</dbReference>
<proteinExistence type="predicted"/>
<reference evidence="7 8" key="1">
    <citation type="submission" date="2024-01" db="EMBL/GenBank/DDBJ databases">
        <title>Genome assemblies of Stephania.</title>
        <authorList>
            <person name="Yang L."/>
        </authorList>
    </citation>
    <scope>NUCLEOTIDE SEQUENCE [LARGE SCALE GENOMIC DNA]</scope>
    <source>
        <strain evidence="7">YNDBR</strain>
        <tissue evidence="7">Leaf</tissue>
    </source>
</reference>
<protein>
    <recommendedName>
        <fullName evidence="6">NAC domain-containing protein</fullName>
    </recommendedName>
</protein>
<evidence type="ECO:0000256" key="2">
    <source>
        <dbReference type="ARBA" id="ARBA00023015"/>
    </source>
</evidence>
<evidence type="ECO:0000256" key="4">
    <source>
        <dbReference type="ARBA" id="ARBA00023163"/>
    </source>
</evidence>
<dbReference type="InterPro" id="IPR003441">
    <property type="entry name" value="NAC-dom"/>
</dbReference>
<organism evidence="7 8">
    <name type="scientific">Stephania yunnanensis</name>
    <dbReference type="NCBI Taxonomy" id="152371"/>
    <lineage>
        <taxon>Eukaryota</taxon>
        <taxon>Viridiplantae</taxon>
        <taxon>Streptophyta</taxon>
        <taxon>Embryophyta</taxon>
        <taxon>Tracheophyta</taxon>
        <taxon>Spermatophyta</taxon>
        <taxon>Magnoliopsida</taxon>
        <taxon>Ranunculales</taxon>
        <taxon>Menispermaceae</taxon>
        <taxon>Menispermoideae</taxon>
        <taxon>Cissampelideae</taxon>
        <taxon>Stephania</taxon>
    </lineage>
</organism>
<evidence type="ECO:0000256" key="3">
    <source>
        <dbReference type="ARBA" id="ARBA00023125"/>
    </source>
</evidence>
<keyword evidence="8" id="KW-1185">Reference proteome</keyword>
<dbReference type="AlphaFoldDB" id="A0AAP0LH04"/>
<sequence>MGIILLRSIHDLHVSLMLLLSSFRFHPTDEELIECYLSQKLKKNSSSDHNIPPNSLSIIPEVDIYKFDPWDLPDKAGFGEKEWYFFSHRDGKYPKGKRPNRAAASGYWKATGTDKHIIVGKEQCYHDTVNGIKKSLVFYKGKPPKGVKTNWIMHEYRLINPFQYSSMTMKVVRPNKREGKKWRILAHVMLSQTL</sequence>
<dbReference type="Gene3D" id="2.170.150.80">
    <property type="entry name" value="NAC domain"/>
    <property type="match status" value="1"/>
</dbReference>
<keyword evidence="3" id="KW-0238">DNA-binding</keyword>
<evidence type="ECO:0000313" key="7">
    <source>
        <dbReference type="EMBL" id="KAK9170630.1"/>
    </source>
</evidence>
<evidence type="ECO:0000313" key="8">
    <source>
        <dbReference type="Proteomes" id="UP001420932"/>
    </source>
</evidence>
<dbReference type="PANTHER" id="PTHR31744">
    <property type="entry name" value="PROTEIN CUP-SHAPED COTYLEDON 2-RELATED"/>
    <property type="match status" value="1"/>
</dbReference>
<gene>
    <name evidence="7" type="ORF">Syun_002770</name>
</gene>
<comment type="subcellular location">
    <subcellularLocation>
        <location evidence="1">Nucleus</location>
    </subcellularLocation>
</comment>
<dbReference type="InterPro" id="IPR036093">
    <property type="entry name" value="NAC_dom_sf"/>
</dbReference>
<evidence type="ECO:0000259" key="6">
    <source>
        <dbReference type="PROSITE" id="PS51005"/>
    </source>
</evidence>
<keyword evidence="5" id="KW-0539">Nucleus</keyword>
<dbReference type="GO" id="GO:0003677">
    <property type="term" value="F:DNA binding"/>
    <property type="evidence" value="ECO:0007669"/>
    <property type="project" value="UniProtKB-KW"/>
</dbReference>
<dbReference type="GO" id="GO:0006355">
    <property type="term" value="P:regulation of DNA-templated transcription"/>
    <property type="evidence" value="ECO:0007669"/>
    <property type="project" value="InterPro"/>
</dbReference>
<feature type="domain" description="NAC" evidence="6">
    <location>
        <begin position="19"/>
        <end position="177"/>
    </location>
</feature>
<dbReference type="SUPFAM" id="SSF101941">
    <property type="entry name" value="NAC domain"/>
    <property type="match status" value="1"/>
</dbReference>
<keyword evidence="2" id="KW-0805">Transcription regulation</keyword>
<accession>A0AAP0LH04</accession>
<name>A0AAP0LH04_9MAGN</name>
<dbReference type="GO" id="GO:0005634">
    <property type="term" value="C:nucleus"/>
    <property type="evidence" value="ECO:0007669"/>
    <property type="project" value="UniProtKB-SubCell"/>
</dbReference>
<keyword evidence="4" id="KW-0804">Transcription</keyword>